<reference evidence="4" key="2">
    <citation type="journal article" date="2017" name="Nat. Plants">
        <title>The Aegilops tauschii genome reveals multiple impacts of transposons.</title>
        <authorList>
            <person name="Zhao G."/>
            <person name="Zou C."/>
            <person name="Li K."/>
            <person name="Wang K."/>
            <person name="Li T."/>
            <person name="Gao L."/>
            <person name="Zhang X."/>
            <person name="Wang H."/>
            <person name="Yang Z."/>
            <person name="Liu X."/>
            <person name="Jiang W."/>
            <person name="Mao L."/>
            <person name="Kong X."/>
            <person name="Jiao Y."/>
            <person name="Jia J."/>
        </authorList>
    </citation>
    <scope>NUCLEOTIDE SEQUENCE [LARGE SCALE GENOMIC DNA]</scope>
    <source>
        <strain evidence="4">cv. AL8/78</strain>
    </source>
</reference>
<feature type="region of interest" description="Disordered" evidence="1">
    <location>
        <begin position="43"/>
        <end position="76"/>
    </location>
</feature>
<reference evidence="3" key="4">
    <citation type="submission" date="2019-03" db="UniProtKB">
        <authorList>
            <consortium name="EnsemblPlants"/>
        </authorList>
    </citation>
    <scope>IDENTIFICATION</scope>
</reference>
<dbReference type="SMART" id="SM00343">
    <property type="entry name" value="ZnF_C2HC"/>
    <property type="match status" value="2"/>
</dbReference>
<evidence type="ECO:0000259" key="2">
    <source>
        <dbReference type="SMART" id="SM00343"/>
    </source>
</evidence>
<feature type="domain" description="CCHC-type" evidence="2">
    <location>
        <begin position="161"/>
        <end position="177"/>
    </location>
</feature>
<accession>A0A452YM47</accession>
<dbReference type="Proteomes" id="UP000015105">
    <property type="component" value="Chromosome 1D"/>
</dbReference>
<reference evidence="3" key="5">
    <citation type="journal article" date="2021" name="G3 (Bethesda)">
        <title>Aegilops tauschii genome assembly Aet v5.0 features greater sequence contiguity and improved annotation.</title>
        <authorList>
            <person name="Wang L."/>
            <person name="Zhu T."/>
            <person name="Rodriguez J.C."/>
            <person name="Deal K.R."/>
            <person name="Dubcovsky J."/>
            <person name="McGuire P.E."/>
            <person name="Lux T."/>
            <person name="Spannagl M."/>
            <person name="Mayer K.F.X."/>
            <person name="Baldrich P."/>
            <person name="Meyers B.C."/>
            <person name="Huo N."/>
            <person name="Gu Y.Q."/>
            <person name="Zhou H."/>
            <person name="Devos K.M."/>
            <person name="Bennetzen J.L."/>
            <person name="Unver T."/>
            <person name="Budak H."/>
            <person name="Gulick P.J."/>
            <person name="Galiba G."/>
            <person name="Kalapos B."/>
            <person name="Nelson D.R."/>
            <person name="Li P."/>
            <person name="You F.M."/>
            <person name="Luo M.C."/>
            <person name="Dvorak J."/>
        </authorList>
    </citation>
    <scope>NUCLEOTIDE SEQUENCE [LARGE SCALE GENOMIC DNA]</scope>
    <source>
        <strain evidence="3">cv. AL8/78</strain>
    </source>
</reference>
<evidence type="ECO:0000313" key="4">
    <source>
        <dbReference type="Proteomes" id="UP000015105"/>
    </source>
</evidence>
<dbReference type="GO" id="GO:0008270">
    <property type="term" value="F:zinc ion binding"/>
    <property type="evidence" value="ECO:0007669"/>
    <property type="project" value="InterPro"/>
</dbReference>
<organism evidence="3 4">
    <name type="scientific">Aegilops tauschii subsp. strangulata</name>
    <name type="common">Goatgrass</name>
    <dbReference type="NCBI Taxonomy" id="200361"/>
    <lineage>
        <taxon>Eukaryota</taxon>
        <taxon>Viridiplantae</taxon>
        <taxon>Streptophyta</taxon>
        <taxon>Embryophyta</taxon>
        <taxon>Tracheophyta</taxon>
        <taxon>Spermatophyta</taxon>
        <taxon>Magnoliopsida</taxon>
        <taxon>Liliopsida</taxon>
        <taxon>Poales</taxon>
        <taxon>Poaceae</taxon>
        <taxon>BOP clade</taxon>
        <taxon>Pooideae</taxon>
        <taxon>Triticodae</taxon>
        <taxon>Triticeae</taxon>
        <taxon>Triticinae</taxon>
        <taxon>Aegilops</taxon>
    </lineage>
</organism>
<reference evidence="4" key="1">
    <citation type="journal article" date="2014" name="Science">
        <title>Ancient hybridizations among the ancestral genomes of bread wheat.</title>
        <authorList>
            <consortium name="International Wheat Genome Sequencing Consortium,"/>
            <person name="Marcussen T."/>
            <person name="Sandve S.R."/>
            <person name="Heier L."/>
            <person name="Spannagl M."/>
            <person name="Pfeifer M."/>
            <person name="Jakobsen K.S."/>
            <person name="Wulff B.B."/>
            <person name="Steuernagel B."/>
            <person name="Mayer K.F."/>
            <person name="Olsen O.A."/>
        </authorList>
    </citation>
    <scope>NUCLEOTIDE SEQUENCE [LARGE SCALE GENOMIC DNA]</scope>
    <source>
        <strain evidence="4">cv. AL8/78</strain>
    </source>
</reference>
<dbReference type="Gene3D" id="4.10.60.10">
    <property type="entry name" value="Zinc finger, CCHC-type"/>
    <property type="match status" value="1"/>
</dbReference>
<proteinExistence type="predicted"/>
<dbReference type="InterPro" id="IPR001878">
    <property type="entry name" value="Znf_CCHC"/>
</dbReference>
<dbReference type="EnsemblPlants" id="AET1Gv20465300.1">
    <property type="protein sequence ID" value="AET1Gv20465300.1"/>
    <property type="gene ID" value="AET1Gv20465300"/>
</dbReference>
<keyword evidence="4" id="KW-1185">Reference proteome</keyword>
<evidence type="ECO:0000256" key="1">
    <source>
        <dbReference type="SAM" id="MobiDB-lite"/>
    </source>
</evidence>
<dbReference type="SUPFAM" id="SSF57756">
    <property type="entry name" value="Retrovirus zinc finger-like domains"/>
    <property type="match status" value="1"/>
</dbReference>
<evidence type="ECO:0000313" key="3">
    <source>
        <dbReference type="EnsemblPlants" id="AET1Gv20465300.1"/>
    </source>
</evidence>
<feature type="domain" description="CCHC-type" evidence="2">
    <location>
        <begin position="142"/>
        <end position="158"/>
    </location>
</feature>
<protein>
    <recommendedName>
        <fullName evidence="2">CCHC-type domain-containing protein</fullName>
    </recommendedName>
</protein>
<reference evidence="3" key="3">
    <citation type="journal article" date="2017" name="Nature">
        <title>Genome sequence of the progenitor of the wheat D genome Aegilops tauschii.</title>
        <authorList>
            <person name="Luo M.C."/>
            <person name="Gu Y.Q."/>
            <person name="Puiu D."/>
            <person name="Wang H."/>
            <person name="Twardziok S.O."/>
            <person name="Deal K.R."/>
            <person name="Huo N."/>
            <person name="Zhu T."/>
            <person name="Wang L."/>
            <person name="Wang Y."/>
            <person name="McGuire P.E."/>
            <person name="Liu S."/>
            <person name="Long H."/>
            <person name="Ramasamy R.K."/>
            <person name="Rodriguez J.C."/>
            <person name="Van S.L."/>
            <person name="Yuan L."/>
            <person name="Wang Z."/>
            <person name="Xia Z."/>
            <person name="Xiao L."/>
            <person name="Anderson O.D."/>
            <person name="Ouyang S."/>
            <person name="Liang Y."/>
            <person name="Zimin A.V."/>
            <person name="Pertea G."/>
            <person name="Qi P."/>
            <person name="Bennetzen J.L."/>
            <person name="Dai X."/>
            <person name="Dawson M.W."/>
            <person name="Muller H.G."/>
            <person name="Kugler K."/>
            <person name="Rivarola-Duarte L."/>
            <person name="Spannagl M."/>
            <person name="Mayer K.F.X."/>
            <person name="Lu F.H."/>
            <person name="Bevan M.W."/>
            <person name="Leroy P."/>
            <person name="Li P."/>
            <person name="You F.M."/>
            <person name="Sun Q."/>
            <person name="Liu Z."/>
            <person name="Lyons E."/>
            <person name="Wicker T."/>
            <person name="Salzberg S.L."/>
            <person name="Devos K.M."/>
            <person name="Dvorak J."/>
        </authorList>
    </citation>
    <scope>NUCLEOTIDE SEQUENCE [LARGE SCALE GENOMIC DNA]</scope>
    <source>
        <strain evidence="3">cv. AL8/78</strain>
    </source>
</reference>
<dbReference type="AlphaFoldDB" id="A0A452YM47"/>
<dbReference type="GO" id="GO:0003676">
    <property type="term" value="F:nucleic acid binding"/>
    <property type="evidence" value="ECO:0007669"/>
    <property type="project" value="InterPro"/>
</dbReference>
<dbReference type="Gramene" id="AET1Gv20465300.1">
    <property type="protein sequence ID" value="AET1Gv20465300.1"/>
    <property type="gene ID" value="AET1Gv20465300"/>
</dbReference>
<sequence length="500" mass="52263">AISTPPAAAPTSPPVAVAPASQLAAAVLAPAIQHHLRKPATTAAIPTPPAAGASASGLVLQPPASSSGPVQSDLATEASLRPSCGQLRAPAQMDGGAVLPGLVTDEATGWKLVQSRRARQALPSPALKHHERAPPPMWLRNKCFRCFAKGHRAAKCRDPVRCIRCFQSGHRARDGCQPMSWPTACPPRSVAIGVCPPQSMARSWASVVAFHGAAEIGDPPTAPADVVLESAFAVDSLLSNLQGLTSSQLKEAVQPLRDVVGSMQGWMLQMGNFLERADAVLSGLSQVPSVLQTSVVSNPLDVHDVNLEDECSLGLHGCFSPRARVRSPLSASEGSCIDAVVAPVLQIMTELLELCRERAPPLSVEQLKVDLPPTLCEGQFPPPSCEQLKASESIMLEVAVVDDVGAVSMLAPAPVGPSQPLALGARGGSDVAVTQSHVAVGRVETVRDKVDAILFEIEVHSLLKRLEAACPGSGRTIVEKALRNRSKKNDATEMASATVA</sequence>
<feature type="compositionally biased region" description="Polar residues" evidence="1">
    <location>
        <begin position="63"/>
        <end position="74"/>
    </location>
</feature>
<name>A0A452YM47_AEGTS</name>
<feature type="compositionally biased region" description="Low complexity" evidence="1">
    <location>
        <begin position="43"/>
        <end position="57"/>
    </location>
</feature>
<dbReference type="InterPro" id="IPR036875">
    <property type="entry name" value="Znf_CCHC_sf"/>
</dbReference>